<dbReference type="RefSeq" id="WP_120167652.1">
    <property type="nucleotide sequence ID" value="NZ_MCIB01000005.1"/>
</dbReference>
<comment type="caution">
    <text evidence="2">The sequence shown here is derived from an EMBL/GenBank/DDBJ whole genome shotgun (WGS) entry which is preliminary data.</text>
</comment>
<gene>
    <name evidence="2" type="ORF">BET03_08930</name>
</gene>
<dbReference type="AlphaFoldDB" id="A0A419T7G4"/>
<organism evidence="2 3">
    <name type="scientific">Thermohalobacter berrensis</name>
    <dbReference type="NCBI Taxonomy" id="99594"/>
    <lineage>
        <taxon>Bacteria</taxon>
        <taxon>Bacillati</taxon>
        <taxon>Bacillota</taxon>
        <taxon>Tissierellia</taxon>
        <taxon>Tissierellales</taxon>
        <taxon>Thermohalobacteraceae</taxon>
        <taxon>Thermohalobacter</taxon>
    </lineage>
</organism>
<dbReference type="PROSITE" id="PS51272">
    <property type="entry name" value="SLH"/>
    <property type="match status" value="2"/>
</dbReference>
<dbReference type="EMBL" id="MCIB01000005">
    <property type="protein sequence ID" value="RKD33500.1"/>
    <property type="molecule type" value="Genomic_DNA"/>
</dbReference>
<accession>A0A419T7G4</accession>
<dbReference type="Proteomes" id="UP000284177">
    <property type="component" value="Unassembled WGS sequence"/>
</dbReference>
<evidence type="ECO:0000259" key="1">
    <source>
        <dbReference type="PROSITE" id="PS51272"/>
    </source>
</evidence>
<reference evidence="2 3" key="1">
    <citation type="submission" date="2016-08" db="EMBL/GenBank/DDBJ databases">
        <title>Novel Firmicutes and Novel Genomes.</title>
        <authorList>
            <person name="Poppleton D.I."/>
            <person name="Gribaldo S."/>
        </authorList>
    </citation>
    <scope>NUCLEOTIDE SEQUENCE [LARGE SCALE GENOMIC DNA]</scope>
    <source>
        <strain evidence="2 3">CTT3</strain>
    </source>
</reference>
<name>A0A419T7G4_9FIRM</name>
<dbReference type="Pfam" id="PF00395">
    <property type="entry name" value="SLH"/>
    <property type="match status" value="2"/>
</dbReference>
<dbReference type="InterPro" id="IPR001119">
    <property type="entry name" value="SLH_dom"/>
</dbReference>
<feature type="domain" description="SLH" evidence="1">
    <location>
        <begin position="42"/>
        <end position="105"/>
    </location>
</feature>
<protein>
    <recommendedName>
        <fullName evidence="1">SLH domain-containing protein</fullName>
    </recommendedName>
</protein>
<sequence>MKKIISTVLAITLIFTIVPLSYSISLNDENTYEGISTYKALYNNINFQDIDEHWAKDSIYRMSSFSIIKGMGNSRFNPGDYLTREEAIALLVRLIGLEDEAQRLGEESINNLDTGGYTILTPGDYWARGYIEAAINNNIITDEEVDKITTLTDEEENNTEIEIEERIIDYEIDPNLTDEQLTNIEDQLRERVENRYTWKEPVDREQVAVWVARVLDLEPVYGQAQQKIYNLNDWEEINTLNLPIIEALLQQGIMQGDDNGYFRPKSSLTRAEMAKLLDNIYEDFLIERGYSIKSGIVERIDTIFQSEENTNLIKKIIRTNNDDNTLSYLVFQDASDDTKDKGFIVYKNGKLTFPDDIKEYDYIKYYINQNGEIVFAEVLNNRSFEIEGFIEEIDADKNTITIKNYDDQIFNFEIVPGANVRINNQGAKLKDLLYGQEVTIRVSNGKVTDIVGYLDTGEEGYIHPGERIHIGKVLYVDTEDNEITLMEDNQELDFTIEPFTSVYKDGVNVGIGGVKEGDIVRLEFDEYRGNRPTKVYISQPDRQIKNLYKATLSYFNPNRNELILKDIKYYDHTEWKDKGENMRLSLGYNTEIYADGMKVSNKNLSNHLGKEVYIATRDNYGKEEAMKVVMKNGYERKYYNTLQDIAFGDRRLKVDYNEVYFDYNSTIIVKDGKLVHPYNLREDDEIFVVSYGKDNYTAAFISIEDIQPTELTVYRGRIDEITQYGLEMDNYDILEGTEWDYSSKQIPFNISEDTEIIDTRGQEVNKVTVDEFTNSRFLKDDDKSNYYKEYAYAIAYDDMILALNIIDNDDEAQVLTTGIVKEIDRTNYTLTIEDVKDWSSFNNKWNINSSDININVSEALFIKNNKTVSINDIQENDSLYILRENSKGYVIVVR</sequence>
<dbReference type="InterPro" id="IPR051465">
    <property type="entry name" value="Cell_Envelope_Struct_Comp"/>
</dbReference>
<feature type="domain" description="SLH" evidence="1">
    <location>
        <begin position="228"/>
        <end position="291"/>
    </location>
</feature>
<dbReference type="OrthoDB" id="1703838at2"/>
<proteinExistence type="predicted"/>
<keyword evidence="3" id="KW-1185">Reference proteome</keyword>
<evidence type="ECO:0000313" key="2">
    <source>
        <dbReference type="EMBL" id="RKD33500.1"/>
    </source>
</evidence>
<dbReference type="PANTHER" id="PTHR43308">
    <property type="entry name" value="OUTER MEMBRANE PROTEIN ALPHA-RELATED"/>
    <property type="match status" value="1"/>
</dbReference>
<evidence type="ECO:0000313" key="3">
    <source>
        <dbReference type="Proteomes" id="UP000284177"/>
    </source>
</evidence>